<reference evidence="6 7" key="1">
    <citation type="submission" date="2024-01" db="EMBL/GenBank/DDBJ databases">
        <title>Genome assemblies of Stephania.</title>
        <authorList>
            <person name="Yang L."/>
        </authorList>
    </citation>
    <scope>NUCLEOTIDE SEQUENCE [LARGE SCALE GENOMIC DNA]</scope>
    <source>
        <strain evidence="6">JXDWG</strain>
        <tissue evidence="6">Leaf</tissue>
    </source>
</reference>
<dbReference type="Gene3D" id="3.30.40.10">
    <property type="entry name" value="Zinc/RING finger domain, C3HC4 (zinc finger)"/>
    <property type="match status" value="1"/>
</dbReference>
<comment type="catalytic activity">
    <reaction evidence="1">
        <text>S-ubiquitinyl-[E2 ubiquitin-conjugating enzyme]-L-cysteine + [acceptor protein]-L-lysine = [E2 ubiquitin-conjugating enzyme]-L-cysteine + N(6)-ubiquitinyl-[acceptor protein]-L-lysine.</text>
        <dbReference type="EC" id="2.3.2.27"/>
    </reaction>
</comment>
<name>A0AAP0J3L8_9MAGN</name>
<dbReference type="AlphaFoldDB" id="A0AAP0J3L8"/>
<dbReference type="InterPro" id="IPR052608">
    <property type="entry name" value="U-box_domain_protein"/>
</dbReference>
<dbReference type="EMBL" id="JBBNAG010000006">
    <property type="protein sequence ID" value="KAK9126075.1"/>
    <property type="molecule type" value="Genomic_DNA"/>
</dbReference>
<comment type="pathway">
    <text evidence="2">Protein modification; protein ubiquitination.</text>
</comment>
<keyword evidence="7" id="KW-1185">Reference proteome</keyword>
<dbReference type="SUPFAM" id="SSF48371">
    <property type="entry name" value="ARM repeat"/>
    <property type="match status" value="2"/>
</dbReference>
<dbReference type="Pfam" id="PF04564">
    <property type="entry name" value="U-box"/>
    <property type="match status" value="1"/>
</dbReference>
<dbReference type="Proteomes" id="UP001419268">
    <property type="component" value="Unassembled WGS sequence"/>
</dbReference>
<gene>
    <name evidence="6" type="ORF">Scep_014921</name>
</gene>
<dbReference type="InterPro" id="IPR000225">
    <property type="entry name" value="Armadillo"/>
</dbReference>
<dbReference type="InterPro" id="IPR003613">
    <property type="entry name" value="Ubox_domain"/>
</dbReference>
<dbReference type="CDD" id="cd16664">
    <property type="entry name" value="RING-Ubox_PUB"/>
    <property type="match status" value="1"/>
</dbReference>
<dbReference type="InterPro" id="IPR016024">
    <property type="entry name" value="ARM-type_fold"/>
</dbReference>
<dbReference type="InterPro" id="IPR013083">
    <property type="entry name" value="Znf_RING/FYVE/PHD"/>
</dbReference>
<evidence type="ECO:0000313" key="7">
    <source>
        <dbReference type="Proteomes" id="UP001419268"/>
    </source>
</evidence>
<dbReference type="GO" id="GO:0016567">
    <property type="term" value="P:protein ubiquitination"/>
    <property type="evidence" value="ECO:0007669"/>
    <property type="project" value="InterPro"/>
</dbReference>
<keyword evidence="4" id="KW-0808">Transferase</keyword>
<dbReference type="PANTHER" id="PTHR45958">
    <property type="entry name" value="RING-TYPE E3 UBIQUITIN TRANSFERASE"/>
    <property type="match status" value="1"/>
</dbReference>
<dbReference type="SMART" id="SM00185">
    <property type="entry name" value="ARM"/>
    <property type="match status" value="6"/>
</dbReference>
<dbReference type="EC" id="2.3.2.27" evidence="3"/>
<protein>
    <recommendedName>
        <fullName evidence="3">RING-type E3 ubiquitin transferase</fullName>
        <ecNumber evidence="3">2.3.2.27</ecNumber>
    </recommendedName>
</protein>
<dbReference type="SUPFAM" id="SSF57850">
    <property type="entry name" value="RING/U-box"/>
    <property type="match status" value="1"/>
</dbReference>
<comment type="caution">
    <text evidence="6">The sequence shown here is derived from an EMBL/GenBank/DDBJ whole genome shotgun (WGS) entry which is preliminary data.</text>
</comment>
<evidence type="ECO:0000256" key="2">
    <source>
        <dbReference type="ARBA" id="ARBA00004906"/>
    </source>
</evidence>
<sequence length="1030" mass="113450">MPNTSSPSPEAHTIATTLSSLCTVHDELYSSENPRRFSGYARRLQLLLGSSSPATSSSAAAMRTALRGIAADLTKSVETLSVYRSKSRIYVLINCESLCRVLRDRAVAIGGWLALMDSALVEFPEMRKKAADLAAEMKQAQFKVTESEARVSCTLQKELQGRQSNKAVQSAIIMDLARVLGIDLENLVELEEEIKLLKNDISKSNSPDERRILLSLERFFDNFSVKTNVASQGLELDFDDDAQIQPFKNFICPLTKEVMKEPVVLESSQTYERAAIQYWFERCIEDCRDPTCPVTGQVLNSLGQKLNIGLAGAIEEWVYRNIDIQICSAVSCLSEENSQADCVERVLDNIYKISEVVPSCRYKIRNEGVVGFIVKMLKNSSKSIGSHLRGKALLTLLSMAKDEESKLKMLEEGVIKFAVHGLIGRSESERENAVRLLLEFSRDEACCIKIACEKGALVLLLSMAGSLEHPSLCNLAEEVLKTMEKVEENVQHLANAGRFEPLLDRLHHGSDIVRIEMASLVGKMALTNNSKEQIARRSAKILVDMLAKPDERTASLQALYNLSTLDDNATILVDSGVLVALTNVLFKCEEVAQDSKESAALTIANIVSKPGHWELAIVNQEGMSMQSESIVSNLLSLLSFASTKGQIAVLRILWGVASSPQASESVANNINSCNGIATLLEFLDNPNIDLRVLALMLTRILSESLGQVMADELKASNHLLQLKDKLLKGQASDVERCEAASVISNVPLTDEEVKTILGISIMQWAIIALKEMKQSSSGRTSCSNSSMVEGLLGLILHFLRCSDPIIMGTVRDHQLMTLLRQQLSSSVEPKAKQRAALGLKYLSESISALIFSSDLDPQPSRSFFSSFLFTCSKVPKVPPTCPIHSMSCEEESQFCLLVSNCIKPLADLLSDDDTNVQVASLEALSTLMNDASCNLNRAVGELENLGVVDEIIRLFIEARPGVLQERGVWLVERILRTENRTQQLSMDQTLIRALVEAFRHGNTNTKRLAQDALTNLKQLSGVSGQNLKPY</sequence>
<feature type="domain" description="U-box" evidence="5">
    <location>
        <begin position="245"/>
        <end position="324"/>
    </location>
</feature>
<organism evidence="6 7">
    <name type="scientific">Stephania cephalantha</name>
    <dbReference type="NCBI Taxonomy" id="152367"/>
    <lineage>
        <taxon>Eukaryota</taxon>
        <taxon>Viridiplantae</taxon>
        <taxon>Streptophyta</taxon>
        <taxon>Embryophyta</taxon>
        <taxon>Tracheophyta</taxon>
        <taxon>Spermatophyta</taxon>
        <taxon>Magnoliopsida</taxon>
        <taxon>Ranunculales</taxon>
        <taxon>Menispermaceae</taxon>
        <taxon>Menispermoideae</taxon>
        <taxon>Cissampelideae</taxon>
        <taxon>Stephania</taxon>
    </lineage>
</organism>
<proteinExistence type="predicted"/>
<evidence type="ECO:0000256" key="1">
    <source>
        <dbReference type="ARBA" id="ARBA00000900"/>
    </source>
</evidence>
<dbReference type="SMART" id="SM00504">
    <property type="entry name" value="Ubox"/>
    <property type="match status" value="1"/>
</dbReference>
<evidence type="ECO:0000313" key="6">
    <source>
        <dbReference type="EMBL" id="KAK9126075.1"/>
    </source>
</evidence>
<evidence type="ECO:0000256" key="4">
    <source>
        <dbReference type="ARBA" id="ARBA00022679"/>
    </source>
</evidence>
<accession>A0AAP0J3L8</accession>
<dbReference type="InterPro" id="IPR045210">
    <property type="entry name" value="RING-Ubox_PUB"/>
</dbReference>
<dbReference type="PROSITE" id="PS51698">
    <property type="entry name" value="U_BOX"/>
    <property type="match status" value="1"/>
</dbReference>
<dbReference type="PANTHER" id="PTHR45958:SF14">
    <property type="entry name" value="RING-TYPE E3 UBIQUITIN TRANSFERASE"/>
    <property type="match status" value="1"/>
</dbReference>
<dbReference type="InterPro" id="IPR011989">
    <property type="entry name" value="ARM-like"/>
</dbReference>
<evidence type="ECO:0000256" key="3">
    <source>
        <dbReference type="ARBA" id="ARBA00012483"/>
    </source>
</evidence>
<evidence type="ECO:0000259" key="5">
    <source>
        <dbReference type="PROSITE" id="PS51698"/>
    </source>
</evidence>
<dbReference type="Gene3D" id="1.25.10.10">
    <property type="entry name" value="Leucine-rich Repeat Variant"/>
    <property type="match status" value="2"/>
</dbReference>
<dbReference type="GO" id="GO:0061630">
    <property type="term" value="F:ubiquitin protein ligase activity"/>
    <property type="evidence" value="ECO:0007669"/>
    <property type="project" value="UniProtKB-EC"/>
</dbReference>